<evidence type="ECO:0000313" key="3">
    <source>
        <dbReference type="Proteomes" id="UP000604117"/>
    </source>
</evidence>
<dbReference type="EMBL" id="BONE01000014">
    <property type="protein sequence ID" value="GIF72839.1"/>
    <property type="molecule type" value="Genomic_DNA"/>
</dbReference>
<organism evidence="2 3">
    <name type="scientific">Asanoa siamensis</name>
    <dbReference type="NCBI Taxonomy" id="926357"/>
    <lineage>
        <taxon>Bacteria</taxon>
        <taxon>Bacillati</taxon>
        <taxon>Actinomycetota</taxon>
        <taxon>Actinomycetes</taxon>
        <taxon>Micromonosporales</taxon>
        <taxon>Micromonosporaceae</taxon>
        <taxon>Asanoa</taxon>
    </lineage>
</organism>
<dbReference type="Proteomes" id="UP000604117">
    <property type="component" value="Unassembled WGS sequence"/>
</dbReference>
<feature type="region of interest" description="Disordered" evidence="1">
    <location>
        <begin position="44"/>
        <end position="77"/>
    </location>
</feature>
<proteinExistence type="predicted"/>
<evidence type="ECO:0000256" key="1">
    <source>
        <dbReference type="SAM" id="MobiDB-lite"/>
    </source>
</evidence>
<protein>
    <submittedName>
        <fullName evidence="2">Uncharacterized protein</fullName>
    </submittedName>
</protein>
<comment type="caution">
    <text evidence="2">The sequence shown here is derived from an EMBL/GenBank/DDBJ whole genome shotgun (WGS) entry which is preliminary data.</text>
</comment>
<sequence length="77" mass="8589">MPTVRVTPTTTTERTAKNPAMTSVNGATEMNLIQEALSRARMRLPQTGRKTRSEANRSARNIAMQARRESARQMGGW</sequence>
<evidence type="ECO:0000313" key="2">
    <source>
        <dbReference type="EMBL" id="GIF72839.1"/>
    </source>
</evidence>
<gene>
    <name evidence="2" type="ORF">Asi02nite_23570</name>
</gene>
<reference evidence="2 3" key="1">
    <citation type="submission" date="2021-01" db="EMBL/GenBank/DDBJ databases">
        <title>Whole genome shotgun sequence of Asanoa siamensis NBRC 107932.</title>
        <authorList>
            <person name="Komaki H."/>
            <person name="Tamura T."/>
        </authorList>
    </citation>
    <scope>NUCLEOTIDE SEQUENCE [LARGE SCALE GENOMIC DNA]</scope>
    <source>
        <strain evidence="2 3">NBRC 107932</strain>
    </source>
</reference>
<keyword evidence="3" id="KW-1185">Reference proteome</keyword>
<feature type="compositionally biased region" description="Low complexity" evidence="1">
    <location>
        <begin position="1"/>
        <end position="13"/>
    </location>
</feature>
<feature type="region of interest" description="Disordered" evidence="1">
    <location>
        <begin position="1"/>
        <end position="22"/>
    </location>
</feature>
<accession>A0ABQ4CNH1</accession>
<name>A0ABQ4CNH1_9ACTN</name>